<protein>
    <submittedName>
        <fullName evidence="1">Uncharacterized protein</fullName>
    </submittedName>
</protein>
<dbReference type="RefSeq" id="WP_186878236.1">
    <property type="nucleotide sequence ID" value="NZ_JACOPN010000003.1"/>
</dbReference>
<dbReference type="AlphaFoldDB" id="A0A8J6M5E9"/>
<sequence>MKKEYDTSVKEAIERVMSVFSEYIKTTPYFDIVWSGKVGYIYISIDSCRGTVGDMDCIVIDSPEELLDKLLYEMAVDIMEEGGHDLSPVEASALERAEVERRLNVYLEQLPEYQDRISFVFERK</sequence>
<dbReference type="EMBL" id="JACOPN010000003">
    <property type="protein sequence ID" value="MBC5716911.1"/>
    <property type="molecule type" value="Genomic_DNA"/>
</dbReference>
<proteinExistence type="predicted"/>
<keyword evidence="2" id="KW-1185">Reference proteome</keyword>
<gene>
    <name evidence="1" type="ORF">H8S55_06230</name>
</gene>
<organism evidence="1 2">
    <name type="scientific">Flintibacter faecis</name>
    <dbReference type="NCBI Taxonomy" id="2763047"/>
    <lineage>
        <taxon>Bacteria</taxon>
        <taxon>Bacillati</taxon>
        <taxon>Bacillota</taxon>
        <taxon>Clostridia</taxon>
        <taxon>Eubacteriales</taxon>
        <taxon>Flintibacter</taxon>
    </lineage>
</organism>
<accession>A0A8J6M5E9</accession>
<evidence type="ECO:0000313" key="2">
    <source>
        <dbReference type="Proteomes" id="UP000602260"/>
    </source>
</evidence>
<comment type="caution">
    <text evidence="1">The sequence shown here is derived from an EMBL/GenBank/DDBJ whole genome shotgun (WGS) entry which is preliminary data.</text>
</comment>
<name>A0A8J6M5E9_9FIRM</name>
<evidence type="ECO:0000313" key="1">
    <source>
        <dbReference type="EMBL" id="MBC5716911.1"/>
    </source>
</evidence>
<dbReference type="Proteomes" id="UP000602260">
    <property type="component" value="Unassembled WGS sequence"/>
</dbReference>
<reference evidence="1" key="1">
    <citation type="submission" date="2020-08" db="EMBL/GenBank/DDBJ databases">
        <title>Genome public.</title>
        <authorList>
            <person name="Liu C."/>
            <person name="Sun Q."/>
        </authorList>
    </citation>
    <scope>NUCLEOTIDE SEQUENCE</scope>
    <source>
        <strain evidence="1">BX5</strain>
    </source>
</reference>